<reference evidence="13" key="2">
    <citation type="submission" date="2025-05" db="UniProtKB">
        <authorList>
            <consortium name="EnsemblMetazoa"/>
        </authorList>
    </citation>
    <scope>IDENTIFICATION</scope>
    <source>
        <strain evidence="13">Foshan</strain>
    </source>
</reference>
<dbReference type="PANTHER" id="PTHR37984">
    <property type="entry name" value="PROTEIN CBG26694"/>
    <property type="match status" value="1"/>
</dbReference>
<dbReference type="InterPro" id="IPR043128">
    <property type="entry name" value="Rev_trsase/Diguanyl_cyclase"/>
</dbReference>
<dbReference type="InterPro" id="IPR041588">
    <property type="entry name" value="Integrase_H2C2"/>
</dbReference>
<evidence type="ECO:0000256" key="1">
    <source>
        <dbReference type="ARBA" id="ARBA00012493"/>
    </source>
</evidence>
<feature type="domain" description="Reverse transcriptase" evidence="11">
    <location>
        <begin position="481"/>
        <end position="658"/>
    </location>
</feature>
<dbReference type="Proteomes" id="UP000069940">
    <property type="component" value="Unassembled WGS sequence"/>
</dbReference>
<evidence type="ECO:0000313" key="14">
    <source>
        <dbReference type="Proteomes" id="UP000069940"/>
    </source>
</evidence>
<dbReference type="SUPFAM" id="SSF53098">
    <property type="entry name" value="Ribonuclease H-like"/>
    <property type="match status" value="1"/>
</dbReference>
<dbReference type="InterPro" id="IPR001878">
    <property type="entry name" value="Znf_CCHC"/>
</dbReference>
<dbReference type="GeneID" id="134285728"/>
<accession>A0ABM1ZT72</accession>
<keyword evidence="5" id="KW-0255">Endonuclease</keyword>
<dbReference type="Gene3D" id="4.10.60.10">
    <property type="entry name" value="Zinc finger, CCHC-type"/>
    <property type="match status" value="1"/>
</dbReference>
<dbReference type="PROSITE" id="PS50158">
    <property type="entry name" value="ZF_CCHC"/>
    <property type="match status" value="1"/>
</dbReference>
<dbReference type="SMART" id="SM00343">
    <property type="entry name" value="ZnF_C2HC"/>
    <property type="match status" value="2"/>
</dbReference>
<evidence type="ECO:0000256" key="6">
    <source>
        <dbReference type="ARBA" id="ARBA00022801"/>
    </source>
</evidence>
<dbReference type="CDD" id="cd09274">
    <property type="entry name" value="RNase_HI_RT_Ty3"/>
    <property type="match status" value="1"/>
</dbReference>
<sequence length="1327" mass="151283">MHISLFLVIDASAMPPFKIGADPRNDWIKWKRALERFLNANKVEQDEEKFNLLLVLGGIDLQTYYDKVAKWEVQKTIDENEEILEEVIVLKYESAILSLDEYFAPQLKKRFERHILRSMRQNNQEPFEEFVYRLREQANRCIFSDVDDMIVDQVIEGCSSTELRKRLLTTEMSLAEVISLGKTLEEVQKQTREYERPSTSYGESDLTQKVVGRVSFSTRSADNNRKCYNCNRPGHLARDIEKCPAKNVECYGCHTKGHFKVCCRKRKHDEHANRRQVGAKRIHAIVENSNETDKGVFFVKSEEMTEVLEMDVGGVPIKMIIDSGSPANIIDAKTYKRLKDQGARIMNEREPQAGEKTFKAFASDRDIVFNAVFETEIKIPGDETGIWAHVMVAPHGQVSLLSKGTAFALGILKIGYHVNNISATDRSNVEVQGHEEFPKIPEVKLTIQVDHSVPPVVQAVRRFPISMEADVEKTIQDLLDKNIIERAEGPITWVSPLVPVRKSDGRIRLCVDMRAANKAVKRENYPMPNIDDAMSGIKKVAKLSKIDLEAAYYHFELDGDSRHITTFVARSGVYRFCRLMFGIKSAPELFQREMENLFRGIKGLIVYMDDFLIYGETVEEHDETLREVLRRIEKFNMKINKEKSVFGVPSVEFLGHIVSVEGIRPTDGKVKAILDLQPPSSVSELRSLLGLVNFVGKFIPNLSAHTFNMRSLLNKGSLFIWNDKHTQELEAVKGMIANAGYLGFFDPNDETVLVTDASPYGLGAILIQTKDGVSRTISCISKSLAEFEQKYCQTEKECYAIIWAMEKLYVYLYGKHFTLVTDCKPLEYLFNRVKSKPSARIERWILRLQSFDFTVKYEPGEDNLADSLSRLSQGVKDYGTRSDVISWLADEIKPSVLSIEELEKATLADNDLQKVKEAIYSGIWDEVPNEFKTATVKDDLTLYGELILRGDRIVIPTALREKLVNLAHLGHQGGISMKALLRSKVWFPFMDKLVDTIIRNCKPCKMTALPDKPNPMSRRMPTMPWQDLAIDFKEGLPGEMSLLVVVCYTCRFVQVEPMKPATTQKVIGTLLRMFSAFGIPRSITSDNGPQFRAIEFRNFCLSYGIHLNLSTPYWPEQNGAVERQMRNIGKRIKISIIQGTDWKADLYEYLTLYHSTPQEATGVSPGQMMFGREIRNRIPSIHQPPNLNWESSRDRDMQQKEQRKLQADVSRQAKAHNLGRGDVVLMKNFKSGSYEPNFGSEEFEIIDIKGSEITVRSNRTGKEYRRNSSHLKKLLTAESALSDENSSSDTHLSTTDRSLTSTEDQGKDNSSPKRIIRRPVRFNDFVI</sequence>
<keyword evidence="8" id="KW-0862">Zinc</keyword>
<dbReference type="Gene3D" id="3.10.10.10">
    <property type="entry name" value="HIV Type 1 Reverse Transcriptase, subunit A, domain 1"/>
    <property type="match status" value="1"/>
</dbReference>
<dbReference type="InterPro" id="IPR012337">
    <property type="entry name" value="RNaseH-like_sf"/>
</dbReference>
<dbReference type="Pfam" id="PF17921">
    <property type="entry name" value="Integrase_H2C2"/>
    <property type="match status" value="1"/>
</dbReference>
<keyword evidence="2" id="KW-0808">Transferase</keyword>
<evidence type="ECO:0000313" key="13">
    <source>
        <dbReference type="EnsemblMetazoa" id="AALFPA23_021443.P31697"/>
    </source>
</evidence>
<name>A0ABM1ZT72_AEDAL</name>
<dbReference type="Gene3D" id="3.30.70.270">
    <property type="match status" value="2"/>
</dbReference>
<feature type="compositionally biased region" description="Polar residues" evidence="9">
    <location>
        <begin position="1282"/>
        <end position="1303"/>
    </location>
</feature>
<dbReference type="InterPro" id="IPR001584">
    <property type="entry name" value="Integrase_cat-core"/>
</dbReference>
<evidence type="ECO:0000256" key="8">
    <source>
        <dbReference type="PROSITE-ProRule" id="PRU00047"/>
    </source>
</evidence>
<dbReference type="Gene3D" id="1.10.340.70">
    <property type="match status" value="1"/>
</dbReference>
<keyword evidence="7" id="KW-0695">RNA-directed DNA polymerase</keyword>
<dbReference type="EnsemblMetazoa" id="AALFPA23_021443.R31697">
    <property type="protein sequence ID" value="AALFPA23_021443.P31697"/>
    <property type="gene ID" value="AALFPA23_021443"/>
</dbReference>
<reference evidence="14" key="1">
    <citation type="journal article" date="2015" name="Proc. Natl. Acad. Sci. U.S.A.">
        <title>Genome sequence of the Asian Tiger mosquito, Aedes albopictus, reveals insights into its biology, genetics, and evolution.</title>
        <authorList>
            <person name="Chen X.G."/>
            <person name="Jiang X."/>
            <person name="Gu J."/>
            <person name="Xu M."/>
            <person name="Wu Y."/>
            <person name="Deng Y."/>
            <person name="Zhang C."/>
            <person name="Bonizzoni M."/>
            <person name="Dermauw W."/>
            <person name="Vontas J."/>
            <person name="Armbruster P."/>
            <person name="Huang X."/>
            <person name="Yang Y."/>
            <person name="Zhang H."/>
            <person name="He W."/>
            <person name="Peng H."/>
            <person name="Liu Y."/>
            <person name="Wu K."/>
            <person name="Chen J."/>
            <person name="Lirakis M."/>
            <person name="Topalis P."/>
            <person name="Van Leeuwen T."/>
            <person name="Hall A.B."/>
            <person name="Jiang X."/>
            <person name="Thorpe C."/>
            <person name="Mueller R.L."/>
            <person name="Sun C."/>
            <person name="Waterhouse R.M."/>
            <person name="Yan G."/>
            <person name="Tu Z.J."/>
            <person name="Fang X."/>
            <person name="James A.A."/>
        </authorList>
    </citation>
    <scope>NUCLEOTIDE SEQUENCE [LARGE SCALE GENOMIC DNA]</scope>
    <source>
        <strain evidence="14">Foshan</strain>
    </source>
</reference>
<evidence type="ECO:0000256" key="2">
    <source>
        <dbReference type="ARBA" id="ARBA00022679"/>
    </source>
</evidence>
<proteinExistence type="predicted"/>
<dbReference type="InterPro" id="IPR036875">
    <property type="entry name" value="Znf_CCHC_sf"/>
</dbReference>
<dbReference type="PROSITE" id="PS50994">
    <property type="entry name" value="INTEGRASE"/>
    <property type="match status" value="1"/>
</dbReference>
<feature type="region of interest" description="Disordered" evidence="9">
    <location>
        <begin position="1179"/>
        <end position="1213"/>
    </location>
</feature>
<dbReference type="RefSeq" id="XP_062703048.1">
    <property type="nucleotide sequence ID" value="XM_062847064.1"/>
</dbReference>
<evidence type="ECO:0000256" key="4">
    <source>
        <dbReference type="ARBA" id="ARBA00022722"/>
    </source>
</evidence>
<feature type="region of interest" description="Disordered" evidence="9">
    <location>
        <begin position="1278"/>
        <end position="1315"/>
    </location>
</feature>
<evidence type="ECO:0000256" key="5">
    <source>
        <dbReference type="ARBA" id="ARBA00022759"/>
    </source>
</evidence>
<dbReference type="SUPFAM" id="SSF56672">
    <property type="entry name" value="DNA/RNA polymerases"/>
    <property type="match status" value="1"/>
</dbReference>
<evidence type="ECO:0000256" key="9">
    <source>
        <dbReference type="SAM" id="MobiDB-lite"/>
    </source>
</evidence>
<keyword evidence="3" id="KW-0548">Nucleotidyltransferase</keyword>
<dbReference type="Pfam" id="PF00078">
    <property type="entry name" value="RVT_1"/>
    <property type="match status" value="1"/>
</dbReference>
<dbReference type="EC" id="2.7.7.49" evidence="1"/>
<keyword evidence="8" id="KW-0479">Metal-binding</keyword>
<dbReference type="Gene3D" id="3.30.420.10">
    <property type="entry name" value="Ribonuclease H-like superfamily/Ribonuclease H"/>
    <property type="match status" value="1"/>
</dbReference>
<dbReference type="Pfam" id="PF17917">
    <property type="entry name" value="RT_RNaseH"/>
    <property type="match status" value="1"/>
</dbReference>
<dbReference type="InterPro" id="IPR036397">
    <property type="entry name" value="RNaseH_sf"/>
</dbReference>
<organism evidence="13 14">
    <name type="scientific">Aedes albopictus</name>
    <name type="common">Asian tiger mosquito</name>
    <name type="synonym">Stegomyia albopicta</name>
    <dbReference type="NCBI Taxonomy" id="7160"/>
    <lineage>
        <taxon>Eukaryota</taxon>
        <taxon>Metazoa</taxon>
        <taxon>Ecdysozoa</taxon>
        <taxon>Arthropoda</taxon>
        <taxon>Hexapoda</taxon>
        <taxon>Insecta</taxon>
        <taxon>Pterygota</taxon>
        <taxon>Neoptera</taxon>
        <taxon>Endopterygota</taxon>
        <taxon>Diptera</taxon>
        <taxon>Nematocera</taxon>
        <taxon>Culicoidea</taxon>
        <taxon>Culicidae</taxon>
        <taxon>Culicinae</taxon>
        <taxon>Aedini</taxon>
        <taxon>Aedes</taxon>
        <taxon>Stegomyia</taxon>
    </lineage>
</organism>
<dbReference type="InterPro" id="IPR041373">
    <property type="entry name" value="RT_RNaseH"/>
</dbReference>
<dbReference type="InterPro" id="IPR050951">
    <property type="entry name" value="Retrovirus_Pol_polyprotein"/>
</dbReference>
<feature type="domain" description="Integrase catalytic" evidence="12">
    <location>
        <begin position="1020"/>
        <end position="1173"/>
    </location>
</feature>
<dbReference type="CDD" id="cd01647">
    <property type="entry name" value="RT_LTR"/>
    <property type="match status" value="1"/>
</dbReference>
<evidence type="ECO:0000256" key="3">
    <source>
        <dbReference type="ARBA" id="ARBA00022695"/>
    </source>
</evidence>
<dbReference type="InterPro" id="IPR000477">
    <property type="entry name" value="RT_dom"/>
</dbReference>
<dbReference type="Pfam" id="PF00665">
    <property type="entry name" value="rve"/>
    <property type="match status" value="1"/>
</dbReference>
<evidence type="ECO:0000256" key="7">
    <source>
        <dbReference type="ARBA" id="ARBA00022918"/>
    </source>
</evidence>
<protein>
    <recommendedName>
        <fullName evidence="1">RNA-directed DNA polymerase</fullName>
        <ecNumber evidence="1">2.7.7.49</ecNumber>
    </recommendedName>
</protein>
<evidence type="ECO:0000259" key="11">
    <source>
        <dbReference type="PROSITE" id="PS50878"/>
    </source>
</evidence>
<dbReference type="PANTHER" id="PTHR37984:SF11">
    <property type="entry name" value="INTEGRASE CATALYTIC DOMAIN-CONTAINING PROTEIN"/>
    <property type="match status" value="1"/>
</dbReference>
<keyword evidence="4" id="KW-0540">Nuclease</keyword>
<dbReference type="PROSITE" id="PS50878">
    <property type="entry name" value="RT_POL"/>
    <property type="match status" value="1"/>
</dbReference>
<dbReference type="InterPro" id="IPR043502">
    <property type="entry name" value="DNA/RNA_pol_sf"/>
</dbReference>
<feature type="compositionally biased region" description="Basic and acidic residues" evidence="9">
    <location>
        <begin position="1191"/>
        <end position="1206"/>
    </location>
</feature>
<evidence type="ECO:0000259" key="12">
    <source>
        <dbReference type="PROSITE" id="PS50994"/>
    </source>
</evidence>
<keyword evidence="14" id="KW-1185">Reference proteome</keyword>
<evidence type="ECO:0000259" key="10">
    <source>
        <dbReference type="PROSITE" id="PS50158"/>
    </source>
</evidence>
<feature type="domain" description="CCHC-type" evidence="10">
    <location>
        <begin position="225"/>
        <end position="239"/>
    </location>
</feature>
<dbReference type="Pfam" id="PF00098">
    <property type="entry name" value="zf-CCHC"/>
    <property type="match status" value="1"/>
</dbReference>
<dbReference type="SUPFAM" id="SSF57756">
    <property type="entry name" value="Retrovirus zinc finger-like domains"/>
    <property type="match status" value="1"/>
</dbReference>
<keyword evidence="8" id="KW-0863">Zinc-finger</keyword>
<keyword evidence="6" id="KW-0378">Hydrolase</keyword>